<dbReference type="RefSeq" id="WP_131514467.1">
    <property type="nucleotide sequence ID" value="NZ_SJKD01000003.1"/>
</dbReference>
<proteinExistence type="inferred from homology"/>
<dbReference type="PANTHER" id="PTHR35174">
    <property type="entry name" value="BLL7171 PROTEIN-RELATED"/>
    <property type="match status" value="1"/>
</dbReference>
<evidence type="ECO:0000259" key="2">
    <source>
        <dbReference type="Pfam" id="PF03795"/>
    </source>
</evidence>
<comment type="caution">
    <text evidence="3">The sequence shown here is derived from an EMBL/GenBank/DDBJ whole genome shotgun (WGS) entry which is preliminary data.</text>
</comment>
<protein>
    <recommendedName>
        <fullName evidence="2">YCII-related domain-containing protein</fullName>
    </recommendedName>
</protein>
<dbReference type="Gene3D" id="3.30.70.1060">
    <property type="entry name" value="Dimeric alpha+beta barrel"/>
    <property type="match status" value="1"/>
</dbReference>
<evidence type="ECO:0000256" key="1">
    <source>
        <dbReference type="ARBA" id="ARBA00007689"/>
    </source>
</evidence>
<accession>A0A4R0JTM7</accession>
<name>A0A4R0JTM7_9ACTN</name>
<dbReference type="OrthoDB" id="3784582at2"/>
<keyword evidence="4" id="KW-1185">Reference proteome</keyword>
<feature type="domain" description="YCII-related" evidence="2">
    <location>
        <begin position="1"/>
        <end position="117"/>
    </location>
</feature>
<comment type="similarity">
    <text evidence="1">Belongs to the YciI family.</text>
</comment>
<evidence type="ECO:0000313" key="4">
    <source>
        <dbReference type="Proteomes" id="UP000293342"/>
    </source>
</evidence>
<sequence length="130" mass="14260">MKFLLLIHNNPEALDGLSPEKRLELIGGRDFLLDQVRALRENGELLTILALEPPSETKSVKVTAGTPVISDRPFLETKEFLAGALMVECATMDRALEIAAGIPFAALLPIEVRPVRELGDEDLAALSRER</sequence>
<dbReference type="AlphaFoldDB" id="A0A4R0JTM7"/>
<dbReference type="InterPro" id="IPR011008">
    <property type="entry name" value="Dimeric_a/b-barrel"/>
</dbReference>
<organism evidence="3 4">
    <name type="scientific">Kribbella capetownensis</name>
    <dbReference type="NCBI Taxonomy" id="1572659"/>
    <lineage>
        <taxon>Bacteria</taxon>
        <taxon>Bacillati</taxon>
        <taxon>Actinomycetota</taxon>
        <taxon>Actinomycetes</taxon>
        <taxon>Propionibacteriales</taxon>
        <taxon>Kribbellaceae</taxon>
        <taxon>Kribbella</taxon>
    </lineage>
</organism>
<dbReference type="Proteomes" id="UP000293342">
    <property type="component" value="Unassembled WGS sequence"/>
</dbReference>
<reference evidence="3 4" key="1">
    <citation type="submission" date="2019-02" db="EMBL/GenBank/DDBJ databases">
        <title>Kribbella capetownensis sp. nov. and Kribbella speibonae sp. nov., isolated from soil.</title>
        <authorList>
            <person name="Curtis S.M."/>
            <person name="Norton I."/>
            <person name="Everest G.J."/>
            <person name="Meyers P.R."/>
        </authorList>
    </citation>
    <scope>NUCLEOTIDE SEQUENCE [LARGE SCALE GENOMIC DNA]</scope>
    <source>
        <strain evidence="3 4">YM53</strain>
    </source>
</reference>
<dbReference type="PANTHER" id="PTHR35174:SF3">
    <property type="entry name" value="BLL7171 PROTEIN"/>
    <property type="match status" value="1"/>
</dbReference>
<dbReference type="Pfam" id="PF03795">
    <property type="entry name" value="YCII"/>
    <property type="match status" value="1"/>
</dbReference>
<dbReference type="InterPro" id="IPR005545">
    <property type="entry name" value="YCII"/>
</dbReference>
<dbReference type="EMBL" id="SJKD01000003">
    <property type="protein sequence ID" value="TCC49950.1"/>
    <property type="molecule type" value="Genomic_DNA"/>
</dbReference>
<evidence type="ECO:0000313" key="3">
    <source>
        <dbReference type="EMBL" id="TCC49950.1"/>
    </source>
</evidence>
<gene>
    <name evidence="3" type="ORF">E0H75_16755</name>
</gene>
<dbReference type="SUPFAM" id="SSF54909">
    <property type="entry name" value="Dimeric alpha+beta barrel"/>
    <property type="match status" value="1"/>
</dbReference>